<organism evidence="1 2">
    <name type="scientific">Scyliorhinus torazame</name>
    <name type="common">Cloudy catshark</name>
    <name type="synonym">Catulus torazame</name>
    <dbReference type="NCBI Taxonomy" id="75743"/>
    <lineage>
        <taxon>Eukaryota</taxon>
        <taxon>Metazoa</taxon>
        <taxon>Chordata</taxon>
        <taxon>Craniata</taxon>
        <taxon>Vertebrata</taxon>
        <taxon>Chondrichthyes</taxon>
        <taxon>Elasmobranchii</taxon>
        <taxon>Galeomorphii</taxon>
        <taxon>Galeoidea</taxon>
        <taxon>Carcharhiniformes</taxon>
        <taxon>Scyliorhinidae</taxon>
        <taxon>Scyliorhinus</taxon>
    </lineage>
</organism>
<reference evidence="1 2" key="1">
    <citation type="journal article" date="2018" name="Nat. Ecol. Evol.">
        <title>Shark genomes provide insights into elasmobranch evolution and the origin of vertebrates.</title>
        <authorList>
            <person name="Hara Y"/>
            <person name="Yamaguchi K"/>
            <person name="Onimaru K"/>
            <person name="Kadota M"/>
            <person name="Koyanagi M"/>
            <person name="Keeley SD"/>
            <person name="Tatsumi K"/>
            <person name="Tanaka K"/>
            <person name="Motone F"/>
            <person name="Kageyama Y"/>
            <person name="Nozu R"/>
            <person name="Adachi N"/>
            <person name="Nishimura O"/>
            <person name="Nakagawa R"/>
            <person name="Tanegashima C"/>
            <person name="Kiyatake I"/>
            <person name="Matsumoto R"/>
            <person name="Murakumo K"/>
            <person name="Nishida K"/>
            <person name="Terakita A"/>
            <person name="Kuratani S"/>
            <person name="Sato K"/>
            <person name="Hyodo S Kuraku.S."/>
        </authorList>
    </citation>
    <scope>NUCLEOTIDE SEQUENCE [LARGE SCALE GENOMIC DNA]</scope>
</reference>
<protein>
    <submittedName>
        <fullName evidence="1">Uncharacterized protein</fullName>
    </submittedName>
</protein>
<sequence>MREAAFRLANILTGEEKAYMQNMASDHFDRIIQVLKDLPRPMLLVFRNINTVRSINVILGSPVDRYVLMARSAVRAQSLLTNKQSRGFWTVGAFKWMKIKWASFQFEINLRSESLMMKLISIFIRLFVYFGLLAPDEELYSYLE</sequence>
<accession>A0A401NR31</accession>
<dbReference type="STRING" id="75743.A0A401NR31"/>
<keyword evidence="2" id="KW-1185">Reference proteome</keyword>
<dbReference type="OrthoDB" id="427480at2759"/>
<name>A0A401NR31_SCYTO</name>
<dbReference type="AlphaFoldDB" id="A0A401NR31"/>
<gene>
    <name evidence="1" type="ORF">scyTo_0011603</name>
</gene>
<comment type="caution">
    <text evidence="1">The sequence shown here is derived from an EMBL/GenBank/DDBJ whole genome shotgun (WGS) entry which is preliminary data.</text>
</comment>
<evidence type="ECO:0000313" key="1">
    <source>
        <dbReference type="EMBL" id="GCB63315.1"/>
    </source>
</evidence>
<proteinExistence type="predicted"/>
<dbReference type="EMBL" id="BFAA01005330">
    <property type="protein sequence ID" value="GCB63315.1"/>
    <property type="molecule type" value="Genomic_DNA"/>
</dbReference>
<evidence type="ECO:0000313" key="2">
    <source>
        <dbReference type="Proteomes" id="UP000288216"/>
    </source>
</evidence>
<dbReference type="Proteomes" id="UP000288216">
    <property type="component" value="Unassembled WGS sequence"/>
</dbReference>